<evidence type="ECO:0000256" key="1">
    <source>
        <dbReference type="SAM" id="MobiDB-lite"/>
    </source>
</evidence>
<protein>
    <submittedName>
        <fullName evidence="3">Uncharacterized protein</fullName>
    </submittedName>
</protein>
<dbReference type="WBParaSite" id="jg22907">
    <property type="protein sequence ID" value="jg22907"/>
    <property type="gene ID" value="jg22907"/>
</dbReference>
<feature type="region of interest" description="Disordered" evidence="1">
    <location>
        <begin position="193"/>
        <end position="222"/>
    </location>
</feature>
<reference evidence="3" key="1">
    <citation type="submission" date="2022-11" db="UniProtKB">
        <authorList>
            <consortium name="WormBaseParasite"/>
        </authorList>
    </citation>
    <scope>IDENTIFICATION</scope>
</reference>
<dbReference type="Pfam" id="PF18918">
    <property type="entry name" value="DUF5669"/>
    <property type="match status" value="1"/>
</dbReference>
<feature type="compositionally biased region" description="Low complexity" evidence="1">
    <location>
        <begin position="209"/>
        <end position="222"/>
    </location>
</feature>
<evidence type="ECO:0000313" key="2">
    <source>
        <dbReference type="Proteomes" id="UP000887574"/>
    </source>
</evidence>
<sequence length="236" mass="25426">MPFTPDLIDEMEVLALFKHDSSQEGIKITSTASPSLIAAAQRLHEKGLTDQPDGGYLTSLGHDAVECVGAALCRGRAAERPDNLCSAAEILGPLCGRSRHKAAPTGGRRKVLVSSCPALLCQARAPVQQDDRQQRHRLRRQRVDVGMNPQPVKLEERYGRVPSTQLLAAPSRRARRNTTDNVHSSAALMLKNSVRGSLAEPRNITQARPTSSTSAVAPPASTALVPGRARLQHKVS</sequence>
<dbReference type="NCBIfam" id="TIGR02647">
    <property type="entry name" value="DNA"/>
    <property type="match status" value="1"/>
</dbReference>
<dbReference type="Proteomes" id="UP000887574">
    <property type="component" value="Unplaced"/>
</dbReference>
<keyword evidence="2" id="KW-1185">Reference proteome</keyword>
<name>A0A915DRK0_9BILA</name>
<accession>A0A915DRK0</accession>
<dbReference type="AlphaFoldDB" id="A0A915DRK0"/>
<organism evidence="2 3">
    <name type="scientific">Ditylenchus dipsaci</name>
    <dbReference type="NCBI Taxonomy" id="166011"/>
    <lineage>
        <taxon>Eukaryota</taxon>
        <taxon>Metazoa</taxon>
        <taxon>Ecdysozoa</taxon>
        <taxon>Nematoda</taxon>
        <taxon>Chromadorea</taxon>
        <taxon>Rhabditida</taxon>
        <taxon>Tylenchina</taxon>
        <taxon>Tylenchomorpha</taxon>
        <taxon>Sphaerularioidea</taxon>
        <taxon>Anguinidae</taxon>
        <taxon>Anguininae</taxon>
        <taxon>Ditylenchus</taxon>
    </lineage>
</organism>
<evidence type="ECO:0000313" key="3">
    <source>
        <dbReference type="WBParaSite" id="jg22907"/>
    </source>
</evidence>
<proteinExistence type="predicted"/>
<dbReference type="InterPro" id="IPR013468">
    <property type="entry name" value="CHP02647"/>
</dbReference>